<dbReference type="InterPro" id="IPR003390">
    <property type="entry name" value="DNA_integrity_scan_DisA_N"/>
</dbReference>
<name>A0A401G0M8_9BACT</name>
<dbReference type="Pfam" id="PF02457">
    <property type="entry name" value="DAC"/>
    <property type="match status" value="1"/>
</dbReference>
<evidence type="ECO:0000259" key="1">
    <source>
        <dbReference type="PROSITE" id="PS51794"/>
    </source>
</evidence>
<dbReference type="InterPro" id="IPR048552">
    <property type="entry name" value="DACND"/>
</dbReference>
<accession>A0A401G0M8</accession>
<dbReference type="EMBL" id="BEXT01000001">
    <property type="protein sequence ID" value="GBC62746.1"/>
    <property type="molecule type" value="Genomic_DNA"/>
</dbReference>
<organism evidence="2 3">
    <name type="scientific">Desulfonema ishimotonii</name>
    <dbReference type="NCBI Taxonomy" id="45657"/>
    <lineage>
        <taxon>Bacteria</taxon>
        <taxon>Pseudomonadati</taxon>
        <taxon>Thermodesulfobacteriota</taxon>
        <taxon>Desulfobacteria</taxon>
        <taxon>Desulfobacterales</taxon>
        <taxon>Desulfococcaceae</taxon>
        <taxon>Desulfonema</taxon>
    </lineage>
</organism>
<reference evidence="3" key="1">
    <citation type="submission" date="2017-11" db="EMBL/GenBank/DDBJ databases">
        <authorList>
            <person name="Watanabe M."/>
            <person name="Kojima H."/>
        </authorList>
    </citation>
    <scope>NUCLEOTIDE SEQUENCE [LARGE SCALE GENOMIC DNA]</scope>
    <source>
        <strain evidence="3">Tokyo 01</strain>
    </source>
</reference>
<dbReference type="Pfam" id="PF21750">
    <property type="entry name" value="DACNH"/>
    <property type="match status" value="1"/>
</dbReference>
<sequence length="475" mass="53204">MTDEAIQNQCIFHVFDGLREGLSHFSQPSRVALIYIINPGDPVRVYDPQSLLHGHEPKLKKFYLDSDAWRKGALSPKQIKRFEVLHEQNLQMTGLISFGGRSQAIAYQMWFTEHHPDMCSTGPTERWLEHGVWLLSQDMANADTPCIGTSGYVLREYATHAVRDHIVDERMALMGWDTQIRVYPTLDAVLGISKTFEEGVWPRGELVFAEPGSVSDLTFIARFPTLEQPNLRNHKHVRKLLLSVESSERRLISDGKIIIGIAVGRLPKGSIIADFRGGHGFLRLDGDPVCSFFDGKFHSSTRKAKLVQVEEALLESGIPPEDETALFQMVSAIVHSAQERRHGCTLVLDLDETPIRTAGQHFEKPLNLRQDHLLDLAKSLSRVDGALHIGRDLYLHGFACLLDGHAVPGEDRARGARYNSALRFTAHHEQIITVVVSADRPTSVIQGGVELTAQCEWKPLYGYVATPPLLADYIE</sequence>
<dbReference type="RefSeq" id="WP_124329899.1">
    <property type="nucleotide sequence ID" value="NZ_BEXT01000001.1"/>
</dbReference>
<dbReference type="SUPFAM" id="SSF143597">
    <property type="entry name" value="YojJ-like"/>
    <property type="match status" value="1"/>
</dbReference>
<dbReference type="PROSITE" id="PS51794">
    <property type="entry name" value="DAC"/>
    <property type="match status" value="1"/>
</dbReference>
<reference evidence="3" key="2">
    <citation type="submission" date="2019-01" db="EMBL/GenBank/DDBJ databases">
        <title>Genome sequence of Desulfonema ishimotonii strain Tokyo 01.</title>
        <authorList>
            <person name="Fukui M."/>
        </authorList>
    </citation>
    <scope>NUCLEOTIDE SEQUENCE [LARGE SCALE GENOMIC DNA]</scope>
    <source>
        <strain evidence="3">Tokyo 01</strain>
    </source>
</reference>
<dbReference type="Pfam" id="PF21749">
    <property type="entry name" value="DACND"/>
    <property type="match status" value="1"/>
</dbReference>
<protein>
    <submittedName>
        <fullName evidence="2">DNA-binding protein</fullName>
    </submittedName>
</protein>
<dbReference type="GO" id="GO:0003677">
    <property type="term" value="F:DNA binding"/>
    <property type="evidence" value="ECO:0007669"/>
    <property type="project" value="UniProtKB-KW"/>
</dbReference>
<feature type="domain" description="DAC" evidence="1">
    <location>
        <begin position="306"/>
        <end position="459"/>
    </location>
</feature>
<comment type="caution">
    <text evidence="2">The sequence shown here is derived from an EMBL/GenBank/DDBJ whole genome shotgun (WGS) entry which is preliminary data.</text>
</comment>
<evidence type="ECO:0000313" key="3">
    <source>
        <dbReference type="Proteomes" id="UP000288096"/>
    </source>
</evidence>
<gene>
    <name evidence="2" type="ORF">DENIS_3723</name>
</gene>
<dbReference type="OrthoDB" id="859517at2"/>
<dbReference type="InterPro" id="IPR036888">
    <property type="entry name" value="DNA_integrity_DisA_N_sf"/>
</dbReference>
<keyword evidence="3" id="KW-1185">Reference proteome</keyword>
<evidence type="ECO:0000313" key="2">
    <source>
        <dbReference type="EMBL" id="GBC62746.1"/>
    </source>
</evidence>
<dbReference type="AlphaFoldDB" id="A0A401G0M8"/>
<keyword evidence="2" id="KW-0238">DNA-binding</keyword>
<dbReference type="InterPro" id="IPR048555">
    <property type="entry name" value="DACNH"/>
</dbReference>
<proteinExistence type="predicted"/>
<dbReference type="Proteomes" id="UP000288096">
    <property type="component" value="Unassembled WGS sequence"/>
</dbReference>
<dbReference type="Gene3D" id="3.40.1700.10">
    <property type="entry name" value="DNA integrity scanning protein, DisA, N-terminal domain"/>
    <property type="match status" value="1"/>
</dbReference>